<accession>A0A6F8Y099</accession>
<keyword evidence="5" id="KW-1185">Reference proteome</keyword>
<dbReference type="InterPro" id="IPR042099">
    <property type="entry name" value="ANL_N_sf"/>
</dbReference>
<gene>
    <name evidence="4" type="ORF">Pflav_059340</name>
</gene>
<dbReference type="Pfam" id="PF13193">
    <property type="entry name" value="AMP-binding_C"/>
    <property type="match status" value="1"/>
</dbReference>
<dbReference type="InterPro" id="IPR000873">
    <property type="entry name" value="AMP-dep_synth/lig_dom"/>
</dbReference>
<protein>
    <submittedName>
        <fullName evidence="4">Peptide synthetase</fullName>
    </submittedName>
</protein>
<dbReference type="PANTHER" id="PTHR45527">
    <property type="entry name" value="NONRIBOSOMAL PEPTIDE SYNTHETASE"/>
    <property type="match status" value="1"/>
</dbReference>
<dbReference type="InterPro" id="IPR009081">
    <property type="entry name" value="PP-bd_ACP"/>
</dbReference>
<dbReference type="InterPro" id="IPR045851">
    <property type="entry name" value="AMP-bd_C_sf"/>
</dbReference>
<evidence type="ECO:0000259" key="3">
    <source>
        <dbReference type="PROSITE" id="PS50075"/>
    </source>
</evidence>
<dbReference type="GO" id="GO:0031177">
    <property type="term" value="F:phosphopantetheine binding"/>
    <property type="evidence" value="ECO:0007669"/>
    <property type="project" value="TreeGrafter"/>
</dbReference>
<keyword evidence="2" id="KW-0472">Membrane</keyword>
<dbReference type="InterPro" id="IPR036736">
    <property type="entry name" value="ACP-like_sf"/>
</dbReference>
<dbReference type="PROSITE" id="PS00455">
    <property type="entry name" value="AMP_BINDING"/>
    <property type="match status" value="1"/>
</dbReference>
<dbReference type="KEGG" id="pfla:Pflav_059340"/>
<evidence type="ECO:0000256" key="2">
    <source>
        <dbReference type="SAM" id="Phobius"/>
    </source>
</evidence>
<dbReference type="Gene3D" id="2.160.10.10">
    <property type="entry name" value="Hexapeptide repeat proteins"/>
    <property type="match status" value="2"/>
</dbReference>
<feature type="transmembrane region" description="Helical" evidence="2">
    <location>
        <begin position="956"/>
        <end position="977"/>
    </location>
</feature>
<dbReference type="Gene3D" id="1.10.1200.10">
    <property type="entry name" value="ACP-like"/>
    <property type="match status" value="1"/>
</dbReference>
<dbReference type="GO" id="GO:0043041">
    <property type="term" value="P:amino acid activation for nonribosomal peptide biosynthetic process"/>
    <property type="evidence" value="ECO:0007669"/>
    <property type="project" value="TreeGrafter"/>
</dbReference>
<dbReference type="NCBIfam" id="TIGR01733">
    <property type="entry name" value="AA-adenyl-dom"/>
    <property type="match status" value="1"/>
</dbReference>
<dbReference type="Proteomes" id="UP000502508">
    <property type="component" value="Chromosome"/>
</dbReference>
<feature type="transmembrane region" description="Helical" evidence="2">
    <location>
        <begin position="1199"/>
        <end position="1222"/>
    </location>
</feature>
<feature type="transmembrane region" description="Helical" evidence="2">
    <location>
        <begin position="1168"/>
        <end position="1193"/>
    </location>
</feature>
<dbReference type="InterPro" id="IPR025110">
    <property type="entry name" value="AMP-bd_C"/>
</dbReference>
<feature type="domain" description="Carrier" evidence="3">
    <location>
        <begin position="571"/>
        <end position="648"/>
    </location>
</feature>
<dbReference type="PROSITE" id="PS50075">
    <property type="entry name" value="CARRIER"/>
    <property type="match status" value="1"/>
</dbReference>
<dbReference type="NCBIfam" id="TIGR02353">
    <property type="entry name" value="NRPS_term_dom"/>
    <property type="match status" value="1"/>
</dbReference>
<dbReference type="SUPFAM" id="SSF56801">
    <property type="entry name" value="Acetyl-CoA synthetase-like"/>
    <property type="match status" value="1"/>
</dbReference>
<dbReference type="GO" id="GO:0005737">
    <property type="term" value="C:cytoplasm"/>
    <property type="evidence" value="ECO:0007669"/>
    <property type="project" value="TreeGrafter"/>
</dbReference>
<evidence type="ECO:0000313" key="4">
    <source>
        <dbReference type="EMBL" id="BCB79524.1"/>
    </source>
</evidence>
<dbReference type="InterPro" id="IPR020845">
    <property type="entry name" value="AMP-binding_CS"/>
</dbReference>
<dbReference type="Pfam" id="PF00501">
    <property type="entry name" value="AMP-binding"/>
    <property type="match status" value="1"/>
</dbReference>
<dbReference type="Gene3D" id="3.40.50.12780">
    <property type="entry name" value="N-terminal domain of ligase-like"/>
    <property type="match status" value="1"/>
</dbReference>
<keyword evidence="2" id="KW-0812">Transmembrane</keyword>
<organism evidence="4 5">
    <name type="scientific">Phytohabitans flavus</name>
    <dbReference type="NCBI Taxonomy" id="1076124"/>
    <lineage>
        <taxon>Bacteria</taxon>
        <taxon>Bacillati</taxon>
        <taxon>Actinomycetota</taxon>
        <taxon>Actinomycetes</taxon>
        <taxon>Micromonosporales</taxon>
        <taxon>Micromonosporaceae</taxon>
    </lineage>
</organism>
<reference evidence="4 5" key="2">
    <citation type="submission" date="2020-03" db="EMBL/GenBank/DDBJ databases">
        <authorList>
            <person name="Ichikawa N."/>
            <person name="Kimura A."/>
            <person name="Kitahashi Y."/>
            <person name="Uohara A."/>
        </authorList>
    </citation>
    <scope>NUCLEOTIDE SEQUENCE [LARGE SCALE GENOMIC DNA]</scope>
    <source>
        <strain evidence="4 5">NBRC 107702</strain>
    </source>
</reference>
<keyword evidence="2" id="KW-1133">Transmembrane helix</keyword>
<feature type="transmembrane region" description="Helical" evidence="2">
    <location>
        <begin position="905"/>
        <end position="929"/>
    </location>
</feature>
<dbReference type="InterPro" id="IPR010071">
    <property type="entry name" value="AA_adenyl_dom"/>
</dbReference>
<feature type="transmembrane region" description="Helical" evidence="2">
    <location>
        <begin position="679"/>
        <end position="701"/>
    </location>
</feature>
<proteinExistence type="predicted"/>
<dbReference type="GO" id="GO:0044550">
    <property type="term" value="P:secondary metabolite biosynthetic process"/>
    <property type="evidence" value="ECO:0007669"/>
    <property type="project" value="TreeGrafter"/>
</dbReference>
<feature type="transmembrane region" description="Helical" evidence="2">
    <location>
        <begin position="713"/>
        <end position="735"/>
    </location>
</feature>
<dbReference type="FunFam" id="3.40.50.980:FF:000001">
    <property type="entry name" value="Non-ribosomal peptide synthetase"/>
    <property type="match status" value="1"/>
</dbReference>
<dbReference type="Pfam" id="PF00550">
    <property type="entry name" value="PP-binding"/>
    <property type="match status" value="1"/>
</dbReference>
<dbReference type="InterPro" id="IPR012728">
    <property type="entry name" value="Pls/PosA_C"/>
</dbReference>
<feature type="compositionally biased region" description="Basic and acidic residues" evidence="1">
    <location>
        <begin position="1412"/>
        <end position="1429"/>
    </location>
</feature>
<evidence type="ECO:0000256" key="1">
    <source>
        <dbReference type="SAM" id="MobiDB-lite"/>
    </source>
</evidence>
<reference evidence="4 5" key="1">
    <citation type="submission" date="2020-03" db="EMBL/GenBank/DDBJ databases">
        <title>Whole genome shotgun sequence of Phytohabitans flavus NBRC 107702.</title>
        <authorList>
            <person name="Komaki H."/>
            <person name="Tamura T."/>
        </authorList>
    </citation>
    <scope>NUCLEOTIDE SEQUENCE [LARGE SCALE GENOMIC DNA]</scope>
    <source>
        <strain evidence="4 5">NBRC 107702</strain>
    </source>
</reference>
<dbReference type="CDD" id="cd05930">
    <property type="entry name" value="A_NRPS"/>
    <property type="match status" value="1"/>
</dbReference>
<feature type="transmembrane region" description="Helical" evidence="2">
    <location>
        <begin position="755"/>
        <end position="778"/>
    </location>
</feature>
<dbReference type="SUPFAM" id="SSF51161">
    <property type="entry name" value="Trimeric LpxA-like enzymes"/>
    <property type="match status" value="2"/>
</dbReference>
<name>A0A6F8Y099_9ACTN</name>
<dbReference type="Gene3D" id="3.30.300.30">
    <property type="match status" value="1"/>
</dbReference>
<feature type="region of interest" description="Disordered" evidence="1">
    <location>
        <begin position="546"/>
        <end position="575"/>
    </location>
</feature>
<dbReference type="PANTHER" id="PTHR45527:SF1">
    <property type="entry name" value="FATTY ACID SYNTHASE"/>
    <property type="match status" value="1"/>
</dbReference>
<dbReference type="SUPFAM" id="SSF47336">
    <property type="entry name" value="ACP-like"/>
    <property type="match status" value="1"/>
</dbReference>
<evidence type="ECO:0000313" key="5">
    <source>
        <dbReference type="Proteomes" id="UP000502508"/>
    </source>
</evidence>
<dbReference type="InterPro" id="IPR011004">
    <property type="entry name" value="Trimer_LpxA-like_sf"/>
</dbReference>
<feature type="region of interest" description="Disordered" evidence="1">
    <location>
        <begin position="1396"/>
        <end position="1429"/>
    </location>
</feature>
<dbReference type="EMBL" id="AP022870">
    <property type="protein sequence ID" value="BCB79524.1"/>
    <property type="molecule type" value="Genomic_DNA"/>
</dbReference>
<sequence length="1429" mass="157048">MLWIGHILILGAGARPRRNGRRLMRQETSRHVNTVDVQPQILVCPGYDNAIRWRPGERLQDLFEQQCDRMREIGEGDHLAVDAGDVRLTYAQLDAQANQLARHLLGQGARPGDRIGLLFDQAVLSYVAMLAVLKINAAYVPLDVGFPADRLAYIAQDANVHTVLTTSHLRDRLGHLAATPLCLDDVESKVATEAADRLTDAERGEPVDELCYIIYTSGSTGRPKGVAIQHASIVNFLRVAAEVYGMRLTDRVYQGMTIAFDFSVEEIWVPWMVGATLVPKPGGSSLLGSDLHDFLLARDITALCCVPTLLATIDDELPGLRFLLVSGEACPQDLIARWHRPDRRFLNVYGPTETTVTATWALVHPERPVTLGFPLPTYTAVILDPAEGKVLPRGEMGEIGIAGIALSSGYVNRDDLTERAFVRDFIGIDGNPSGRIYRSGDLGRVNDSGEIEYHGRIDSQVKIRGYRIELTEIESVLLQVPGIAQAVVTTFEPEPGEVELAAYYSARRDSGSPDREVIYDHLRDRLPRYMVPAYLDQLDVLPTLPSDKVDRKRLPPPASRRSLATPDSHVEPTTGAEKTLAEALAHVLHIDQVSADANFFDDLGANSLLLARFCSRVRQHSDLPSVSMRDVYLHPTVRSLAANLAEVAPAPTAPPPSAPSVPAARASTAQYVLCGALQFLLFVAYACLNAVILVGGYDWIASATGLIEIYRRSVEFGSAAFAVMCAVPILAKWTLVGRWKRQQIRVWSLAYVRFWTVKTLIRTNPLVLFIGSPVYSLYLRALGARVGRGVVILSPHMPVCTDLLTIGDGTVIRKDAAFNCYRANAGVIQTGAVTLGKDVYIGQQTVIDIETSMGDGSQLGNSSSLHESQAVPAGQRWHGSPAQPTEVDYRAVGPARCGRLRRFSYGFFQVLNALVLYMPIATGGLVVLLSEVPHLSQLIGPGHEAATSWAFYRDQLIFSSVLFFGLLITGLVTVVTVPRLLNLALRPDKVYPLYGFYYWLQRMISRMTNAKVYVSLFGDSSYITTYLRSIGYDLSRVEQTGSNFGMNVEHDTPFLSTVGTGTMVSDGLSIMNADFSSTSFRVTRVAIGPRNFLGNALVFPSGSRTGENCLLGTKVLIPLDGDVRENVGLLGSPSFEIPRSVQRDSSFDYLKDGKVLRRKLAAKTRHNTVTIALHLLVRWFHLFFITLLALVAVDVFHRFGLPAIAVAVVVSPLISAAFFTFVDRAVTGFGPLKPRFCSIYDIAFWRHERYWKVPAMRYIQMLNGTPFKNIIWRLLGVRIGRRVFDDGCWITERSLVAIGDDSTLNEGSIIQSHSLEDGTFKSDHITIGANCTLGAGALVHYGVTMGDGADLGPDSFLMKGEEIAPYTQWLGNPARESRDVRPVELAGVASSLAAAPISPLSLQQHQTAARRITHEAPRPEKDQREPEPT</sequence>